<feature type="domain" description="HTH araC/xylS-type" evidence="4">
    <location>
        <begin position="223"/>
        <end position="324"/>
    </location>
</feature>
<dbReference type="Pfam" id="PF12833">
    <property type="entry name" value="HTH_18"/>
    <property type="match status" value="1"/>
</dbReference>
<evidence type="ECO:0000256" key="2">
    <source>
        <dbReference type="ARBA" id="ARBA00023125"/>
    </source>
</evidence>
<keyword evidence="2" id="KW-0238">DNA-binding</keyword>
<gene>
    <name evidence="5" type="ORF">ACFOY2_16660</name>
</gene>
<dbReference type="EMBL" id="JBHSBI010000007">
    <property type="protein sequence ID" value="MFC4008865.1"/>
    <property type="molecule type" value="Genomic_DNA"/>
</dbReference>
<dbReference type="Gene3D" id="1.10.10.60">
    <property type="entry name" value="Homeodomain-like"/>
    <property type="match status" value="1"/>
</dbReference>
<protein>
    <submittedName>
        <fullName evidence="5">Helix-turn-helix domain-containing protein</fullName>
    </submittedName>
</protein>
<evidence type="ECO:0000259" key="4">
    <source>
        <dbReference type="PROSITE" id="PS01124"/>
    </source>
</evidence>
<name>A0ABV8G791_9ACTN</name>
<comment type="caution">
    <text evidence="5">The sequence shown here is derived from an EMBL/GenBank/DDBJ whole genome shotgun (WGS) entry which is preliminary data.</text>
</comment>
<dbReference type="Proteomes" id="UP001595851">
    <property type="component" value="Unassembled WGS sequence"/>
</dbReference>
<dbReference type="RefSeq" id="WP_379528927.1">
    <property type="nucleotide sequence ID" value="NZ_JBHSBI010000007.1"/>
</dbReference>
<dbReference type="SMART" id="SM00342">
    <property type="entry name" value="HTH_ARAC"/>
    <property type="match status" value="1"/>
</dbReference>
<keyword evidence="3" id="KW-0804">Transcription</keyword>
<evidence type="ECO:0000313" key="6">
    <source>
        <dbReference type="Proteomes" id="UP001595851"/>
    </source>
</evidence>
<keyword evidence="6" id="KW-1185">Reference proteome</keyword>
<dbReference type="InterPro" id="IPR018060">
    <property type="entry name" value="HTH_AraC"/>
</dbReference>
<dbReference type="PRINTS" id="PR00032">
    <property type="entry name" value="HTHARAC"/>
</dbReference>
<dbReference type="PANTHER" id="PTHR46796">
    <property type="entry name" value="HTH-TYPE TRANSCRIPTIONAL ACTIVATOR RHAS-RELATED"/>
    <property type="match status" value="1"/>
</dbReference>
<dbReference type="InterPro" id="IPR020449">
    <property type="entry name" value="Tscrpt_reg_AraC-type_HTH"/>
</dbReference>
<sequence length="344" mass="37994">MYHVDSLVERKAFQGSRGLNDDRWHEQLWKAMRCQVAVEHQEGPFTLEAGMDLGLVRLEVKRLRPLTLTRPLEPPPLLEHEVVQVVALLRGTLRVVWGGRHSEMGVGDLYAHDFARIRELTIPGGGEPEPVVMALATIPKPLLPMSAGQMDAVLGRGLPAADGVGAVLYGFLRDLAEARRALSPSDGLRLGMVLIDLVSAFFSATVETDPMPLPGAGRQALTVSIQTFVLQNLDDPELTPHSIAAAHHISVSYLHRLFQDRGETVSAWIRNHRLRRARRDLADPALATVPIHVIASRWGFSHSSAFSRAFRIAYGVSPRDFRAQVLSRAINESLRTSAMDDLDL</sequence>
<evidence type="ECO:0000256" key="3">
    <source>
        <dbReference type="ARBA" id="ARBA00023163"/>
    </source>
</evidence>
<dbReference type="SUPFAM" id="SSF46689">
    <property type="entry name" value="Homeodomain-like"/>
    <property type="match status" value="1"/>
</dbReference>
<organism evidence="5 6">
    <name type="scientific">Nonomuraea purpurea</name>
    <dbReference type="NCBI Taxonomy" id="1849276"/>
    <lineage>
        <taxon>Bacteria</taxon>
        <taxon>Bacillati</taxon>
        <taxon>Actinomycetota</taxon>
        <taxon>Actinomycetes</taxon>
        <taxon>Streptosporangiales</taxon>
        <taxon>Streptosporangiaceae</taxon>
        <taxon>Nonomuraea</taxon>
    </lineage>
</organism>
<reference evidence="6" key="1">
    <citation type="journal article" date="2019" name="Int. J. Syst. Evol. Microbiol.">
        <title>The Global Catalogue of Microorganisms (GCM) 10K type strain sequencing project: providing services to taxonomists for standard genome sequencing and annotation.</title>
        <authorList>
            <consortium name="The Broad Institute Genomics Platform"/>
            <consortium name="The Broad Institute Genome Sequencing Center for Infectious Disease"/>
            <person name="Wu L."/>
            <person name="Ma J."/>
        </authorList>
    </citation>
    <scope>NUCLEOTIDE SEQUENCE [LARGE SCALE GENOMIC DNA]</scope>
    <source>
        <strain evidence="6">TBRC 1276</strain>
    </source>
</reference>
<keyword evidence="1" id="KW-0805">Transcription regulation</keyword>
<dbReference type="InterPro" id="IPR050204">
    <property type="entry name" value="AraC_XylS_family_regulators"/>
</dbReference>
<evidence type="ECO:0000256" key="1">
    <source>
        <dbReference type="ARBA" id="ARBA00023015"/>
    </source>
</evidence>
<evidence type="ECO:0000313" key="5">
    <source>
        <dbReference type="EMBL" id="MFC4008865.1"/>
    </source>
</evidence>
<dbReference type="PROSITE" id="PS01124">
    <property type="entry name" value="HTH_ARAC_FAMILY_2"/>
    <property type="match status" value="1"/>
</dbReference>
<proteinExistence type="predicted"/>
<accession>A0ABV8G791</accession>
<dbReference type="PANTHER" id="PTHR46796:SF6">
    <property type="entry name" value="ARAC SUBFAMILY"/>
    <property type="match status" value="1"/>
</dbReference>
<dbReference type="InterPro" id="IPR009057">
    <property type="entry name" value="Homeodomain-like_sf"/>
</dbReference>